<dbReference type="SMART" id="SM00857">
    <property type="entry name" value="Resolvase"/>
    <property type="match status" value="1"/>
</dbReference>
<dbReference type="Pfam" id="PF00239">
    <property type="entry name" value="Resolvase"/>
    <property type="match status" value="1"/>
</dbReference>
<evidence type="ECO:0000256" key="8">
    <source>
        <dbReference type="SAM" id="MobiDB-lite"/>
    </source>
</evidence>
<dbReference type="InterPro" id="IPR006119">
    <property type="entry name" value="Resolv_N"/>
</dbReference>
<dbReference type="PANTHER" id="PTHR30461:SF2">
    <property type="entry name" value="SERINE RECOMBINASE PINE-RELATED"/>
    <property type="match status" value="1"/>
</dbReference>
<dbReference type="RefSeq" id="WP_071504823.1">
    <property type="nucleotide sequence ID" value="NZ_MORL01000011.1"/>
</dbReference>
<dbReference type="Proteomes" id="UP000181790">
    <property type="component" value="Unassembled WGS sequence"/>
</dbReference>
<dbReference type="CDD" id="cd03768">
    <property type="entry name" value="SR_ResInv"/>
    <property type="match status" value="1"/>
</dbReference>
<dbReference type="Pfam" id="PF02796">
    <property type="entry name" value="HTH_7"/>
    <property type="match status" value="1"/>
</dbReference>
<dbReference type="InterPro" id="IPR006118">
    <property type="entry name" value="Recombinase_CS"/>
</dbReference>
<dbReference type="EMBL" id="MORL01000011">
    <property type="protein sequence ID" value="OIN57616.1"/>
    <property type="molecule type" value="Genomic_DNA"/>
</dbReference>
<keyword evidence="11" id="KW-1185">Reference proteome</keyword>
<protein>
    <submittedName>
        <fullName evidence="10">Resolvase</fullName>
    </submittedName>
</protein>
<dbReference type="Gene3D" id="3.40.50.1390">
    <property type="entry name" value="Resolvase, N-terminal catalytic domain"/>
    <property type="match status" value="1"/>
</dbReference>
<evidence type="ECO:0000313" key="10">
    <source>
        <dbReference type="EMBL" id="OIN57616.1"/>
    </source>
</evidence>
<dbReference type="GO" id="GO:0003677">
    <property type="term" value="F:DNA binding"/>
    <property type="evidence" value="ECO:0007669"/>
    <property type="project" value="UniProtKB-KW"/>
</dbReference>
<dbReference type="Gene3D" id="1.10.10.60">
    <property type="entry name" value="Homeodomain-like"/>
    <property type="match status" value="1"/>
</dbReference>
<keyword evidence="5" id="KW-0233">DNA recombination</keyword>
<feature type="domain" description="Resolvase/invertase-type recombinase catalytic" evidence="9">
    <location>
        <begin position="1"/>
        <end position="134"/>
    </location>
</feature>
<sequence length="189" mass="21618">MRFGYARVSTSEQNLDMQLQALMTADCDKIYYDTLSGTKRDRPQLEELLKALRSGDEVVVWRLDRLGRSLVHLIELVNNFSSQGISFSSLHEKIDTSSPSGKLIFHIFCSLAEFERELIRERTMAGLESARRQGRTGGRPKGMSEDAESTARIAETLFREKHTVTEIAKRLKKSKVTVYKYLRERGVEV</sequence>
<feature type="region of interest" description="Disordered" evidence="8">
    <location>
        <begin position="128"/>
        <end position="148"/>
    </location>
</feature>
<dbReference type="GO" id="GO:0015074">
    <property type="term" value="P:DNA integration"/>
    <property type="evidence" value="ECO:0007669"/>
    <property type="project" value="UniProtKB-KW"/>
</dbReference>
<dbReference type="PROSITE" id="PS51736">
    <property type="entry name" value="RECOMBINASES_3"/>
    <property type="match status" value="1"/>
</dbReference>
<evidence type="ECO:0000256" key="6">
    <source>
        <dbReference type="PIRSR" id="PIRSR606118-50"/>
    </source>
</evidence>
<evidence type="ECO:0000256" key="2">
    <source>
        <dbReference type="ARBA" id="ARBA00022908"/>
    </source>
</evidence>
<dbReference type="PANTHER" id="PTHR30461">
    <property type="entry name" value="DNA-INVERTASE FROM LAMBDOID PROPHAGE"/>
    <property type="match status" value="1"/>
</dbReference>
<dbReference type="InterPro" id="IPR036162">
    <property type="entry name" value="Resolvase-like_N_sf"/>
</dbReference>
<dbReference type="SUPFAM" id="SSF53041">
    <property type="entry name" value="Resolvase-like"/>
    <property type="match status" value="1"/>
</dbReference>
<accession>A0A1S2VHC9</accession>
<organism evidence="10 11">
    <name type="scientific">Arsenicibacter rosenii</name>
    <dbReference type="NCBI Taxonomy" id="1750698"/>
    <lineage>
        <taxon>Bacteria</taxon>
        <taxon>Pseudomonadati</taxon>
        <taxon>Bacteroidota</taxon>
        <taxon>Cytophagia</taxon>
        <taxon>Cytophagales</taxon>
        <taxon>Spirosomataceae</taxon>
        <taxon>Arsenicibacter</taxon>
    </lineage>
</organism>
<evidence type="ECO:0000256" key="3">
    <source>
        <dbReference type="ARBA" id="ARBA00023100"/>
    </source>
</evidence>
<evidence type="ECO:0000256" key="5">
    <source>
        <dbReference type="ARBA" id="ARBA00023172"/>
    </source>
</evidence>
<feature type="active site" description="O-(5'-phospho-DNA)-serine intermediate" evidence="6 7">
    <location>
        <position position="9"/>
    </location>
</feature>
<evidence type="ECO:0000256" key="7">
    <source>
        <dbReference type="PROSITE-ProRule" id="PRU10137"/>
    </source>
</evidence>
<dbReference type="GO" id="GO:0000150">
    <property type="term" value="F:DNA strand exchange activity"/>
    <property type="evidence" value="ECO:0007669"/>
    <property type="project" value="UniProtKB-KW"/>
</dbReference>
<name>A0A1S2VHC9_9BACT</name>
<reference evidence="10 11" key="1">
    <citation type="submission" date="2016-10" db="EMBL/GenBank/DDBJ databases">
        <title>Arsenicibacter rosenii gen. nov., sp. nov., an efficient arsenic-methylating bacterium isolated from an arsenic-contaminated paddy soil.</title>
        <authorList>
            <person name="Huang K."/>
        </authorList>
    </citation>
    <scope>NUCLEOTIDE SEQUENCE [LARGE SCALE GENOMIC DNA]</scope>
    <source>
        <strain evidence="10 11">SM-1</strain>
    </source>
</reference>
<evidence type="ECO:0000259" key="9">
    <source>
        <dbReference type="PROSITE" id="PS51736"/>
    </source>
</evidence>
<keyword evidence="2" id="KW-0229">DNA integration</keyword>
<dbReference type="InterPro" id="IPR006120">
    <property type="entry name" value="Resolvase_HTH_dom"/>
</dbReference>
<evidence type="ECO:0000256" key="4">
    <source>
        <dbReference type="ARBA" id="ARBA00023125"/>
    </source>
</evidence>
<dbReference type="InterPro" id="IPR050639">
    <property type="entry name" value="SSR_resolvase"/>
</dbReference>
<evidence type="ECO:0000313" key="11">
    <source>
        <dbReference type="Proteomes" id="UP000181790"/>
    </source>
</evidence>
<comment type="similarity">
    <text evidence="1">Belongs to the site-specific recombinase resolvase family.</text>
</comment>
<dbReference type="FunFam" id="3.40.50.1390:FF:000001">
    <property type="entry name" value="DNA recombinase"/>
    <property type="match status" value="1"/>
</dbReference>
<proteinExistence type="inferred from homology"/>
<keyword evidence="3" id="KW-0230">DNA invertase</keyword>
<comment type="caution">
    <text evidence="10">The sequence shown here is derived from an EMBL/GenBank/DDBJ whole genome shotgun (WGS) entry which is preliminary data.</text>
</comment>
<evidence type="ECO:0000256" key="1">
    <source>
        <dbReference type="ARBA" id="ARBA00009913"/>
    </source>
</evidence>
<dbReference type="AlphaFoldDB" id="A0A1S2VHC9"/>
<gene>
    <name evidence="10" type="ORF">BLX24_19255</name>
</gene>
<dbReference type="PROSITE" id="PS00397">
    <property type="entry name" value="RECOMBINASES_1"/>
    <property type="match status" value="1"/>
</dbReference>
<dbReference type="OrthoDB" id="9797501at2"/>
<keyword evidence="4" id="KW-0238">DNA-binding</keyword>
<dbReference type="PROSITE" id="PS00398">
    <property type="entry name" value="RECOMBINASES_2"/>
    <property type="match status" value="1"/>
</dbReference>